<gene>
    <name evidence="2" type="ORF">ISN44_As08g029790</name>
</gene>
<dbReference type="InterPro" id="IPR017451">
    <property type="entry name" value="F-box-assoc_interact_dom"/>
</dbReference>
<feature type="domain" description="F-box" evidence="1">
    <location>
        <begin position="1"/>
        <end position="46"/>
    </location>
</feature>
<dbReference type="Proteomes" id="UP000694251">
    <property type="component" value="Chromosome 8"/>
</dbReference>
<dbReference type="SMART" id="SM00256">
    <property type="entry name" value="FBOX"/>
    <property type="match status" value="1"/>
</dbReference>
<dbReference type="InterPro" id="IPR050796">
    <property type="entry name" value="SCF_F-box_component"/>
</dbReference>
<name>A0A8T2BBP5_ARASU</name>
<dbReference type="AlphaFoldDB" id="A0A8T2BBP5"/>
<accession>A0A8T2BBP5</accession>
<comment type="caution">
    <text evidence="2">The sequence shown here is derived from an EMBL/GenBank/DDBJ whole genome shotgun (WGS) entry which is preliminary data.</text>
</comment>
<evidence type="ECO:0000313" key="2">
    <source>
        <dbReference type="EMBL" id="KAG7583469.1"/>
    </source>
</evidence>
<dbReference type="PANTHER" id="PTHR31672">
    <property type="entry name" value="BNACNNG10540D PROTEIN"/>
    <property type="match status" value="1"/>
</dbReference>
<dbReference type="NCBIfam" id="TIGR01640">
    <property type="entry name" value="F_box_assoc_1"/>
    <property type="match status" value="1"/>
</dbReference>
<dbReference type="PANTHER" id="PTHR31672:SF13">
    <property type="entry name" value="F-BOX PROTEIN CPR30-LIKE"/>
    <property type="match status" value="1"/>
</dbReference>
<sequence>MMISDLPADLVEEILYRVPATSHKQLRSTCKLWNVLIKKNRRFTEKHFHEASKQSVVLMLDDHKVRSMNVNLNASVPSIEFKSALSLKDSHSNLEQVNIARVFHCDGLLLCTTKENRLVVWNPYLGETKWIQLKTDYKKDFTYALGYVDNKSCRTYKILRVYIDGEDSFGLEIYEFSSDSWRVPLSNVDLWYTCFDPDTGVSLKGNTYWLTYHKEDLLLPFDFKTERFKCLPPPKSRDDMVVLSVVREEQLSLLYQNYTTSKMEIWITTNIDTEAEVLWSKSFTVDSEIQDPYTYQICSSSLIDEEKKLVVCCIVSGDHLNRINRMYTVNIIGEDDEYYTEFPNEEFLSAEDDKYLSRRWPIIFSYVPSLVQI</sequence>
<keyword evidence="3" id="KW-1185">Reference proteome</keyword>
<reference evidence="2 3" key="1">
    <citation type="submission" date="2020-12" db="EMBL/GenBank/DDBJ databases">
        <title>Concerted genomic and epigenomic changes stabilize Arabidopsis allopolyploids.</title>
        <authorList>
            <person name="Chen Z."/>
        </authorList>
    </citation>
    <scope>NUCLEOTIDE SEQUENCE [LARGE SCALE GENOMIC DNA]</scope>
    <source>
        <strain evidence="2">As9502</strain>
        <tissue evidence="2">Leaf</tissue>
    </source>
</reference>
<evidence type="ECO:0000313" key="3">
    <source>
        <dbReference type="Proteomes" id="UP000694251"/>
    </source>
</evidence>
<dbReference type="OrthoDB" id="1032161at2759"/>
<dbReference type="InterPro" id="IPR001810">
    <property type="entry name" value="F-box_dom"/>
</dbReference>
<dbReference type="Pfam" id="PF00646">
    <property type="entry name" value="F-box"/>
    <property type="match status" value="1"/>
</dbReference>
<dbReference type="Pfam" id="PF07734">
    <property type="entry name" value="FBA_1"/>
    <property type="match status" value="1"/>
</dbReference>
<organism evidence="2 3">
    <name type="scientific">Arabidopsis suecica</name>
    <name type="common">Swedish thale-cress</name>
    <name type="synonym">Cardaminopsis suecica</name>
    <dbReference type="NCBI Taxonomy" id="45249"/>
    <lineage>
        <taxon>Eukaryota</taxon>
        <taxon>Viridiplantae</taxon>
        <taxon>Streptophyta</taxon>
        <taxon>Embryophyta</taxon>
        <taxon>Tracheophyta</taxon>
        <taxon>Spermatophyta</taxon>
        <taxon>Magnoliopsida</taxon>
        <taxon>eudicotyledons</taxon>
        <taxon>Gunneridae</taxon>
        <taxon>Pentapetalae</taxon>
        <taxon>rosids</taxon>
        <taxon>malvids</taxon>
        <taxon>Brassicales</taxon>
        <taxon>Brassicaceae</taxon>
        <taxon>Camelineae</taxon>
        <taxon>Arabidopsis</taxon>
    </lineage>
</organism>
<evidence type="ECO:0000259" key="1">
    <source>
        <dbReference type="PROSITE" id="PS50181"/>
    </source>
</evidence>
<proteinExistence type="predicted"/>
<protein>
    <submittedName>
        <fullName evidence="2">F-box domain</fullName>
    </submittedName>
</protein>
<dbReference type="EMBL" id="JAEFBJ010000008">
    <property type="protein sequence ID" value="KAG7583469.1"/>
    <property type="molecule type" value="Genomic_DNA"/>
</dbReference>
<dbReference type="PROSITE" id="PS50181">
    <property type="entry name" value="FBOX"/>
    <property type="match status" value="1"/>
</dbReference>
<dbReference type="InterPro" id="IPR006527">
    <property type="entry name" value="F-box-assoc_dom_typ1"/>
</dbReference>